<protein>
    <submittedName>
        <fullName evidence="1">Uncharacterized protein</fullName>
    </submittedName>
</protein>
<proteinExistence type="predicted"/>
<reference evidence="2" key="1">
    <citation type="journal article" date="2019" name="Int. J. Syst. Evol. Microbiol.">
        <title>The Global Catalogue of Microorganisms (GCM) 10K type strain sequencing project: providing services to taxonomists for standard genome sequencing and annotation.</title>
        <authorList>
            <consortium name="The Broad Institute Genomics Platform"/>
            <consortium name="The Broad Institute Genome Sequencing Center for Infectious Disease"/>
            <person name="Wu L."/>
            <person name="Ma J."/>
        </authorList>
    </citation>
    <scope>NUCLEOTIDE SEQUENCE [LARGE SCALE GENOMIC DNA]</scope>
    <source>
        <strain evidence="2">KCTC 42644</strain>
    </source>
</reference>
<name>A0ABV7XDM4_9SPHN</name>
<organism evidence="1 2">
    <name type="scientific">Sphingoaurantiacus capsulatus</name>
    <dbReference type="NCBI Taxonomy" id="1771310"/>
    <lineage>
        <taxon>Bacteria</taxon>
        <taxon>Pseudomonadati</taxon>
        <taxon>Pseudomonadota</taxon>
        <taxon>Alphaproteobacteria</taxon>
        <taxon>Sphingomonadales</taxon>
        <taxon>Sphingosinicellaceae</taxon>
        <taxon>Sphingoaurantiacus</taxon>
    </lineage>
</organism>
<dbReference type="RefSeq" id="WP_380861779.1">
    <property type="nucleotide sequence ID" value="NZ_JBHRXV010000011.1"/>
</dbReference>
<dbReference type="EMBL" id="JBHRXV010000011">
    <property type="protein sequence ID" value="MFC3713357.1"/>
    <property type="molecule type" value="Genomic_DNA"/>
</dbReference>
<keyword evidence="2" id="KW-1185">Reference proteome</keyword>
<evidence type="ECO:0000313" key="1">
    <source>
        <dbReference type="EMBL" id="MFC3713357.1"/>
    </source>
</evidence>
<sequence>MKMPIRIGLTLAGLFLAIGGSLLFGLHPIVALAILFGGASPLLFAGQ</sequence>
<comment type="caution">
    <text evidence="1">The sequence shown here is derived from an EMBL/GenBank/DDBJ whole genome shotgun (WGS) entry which is preliminary data.</text>
</comment>
<gene>
    <name evidence="1" type="ORF">ACFOMD_12295</name>
</gene>
<evidence type="ECO:0000313" key="2">
    <source>
        <dbReference type="Proteomes" id="UP001595615"/>
    </source>
</evidence>
<dbReference type="Proteomes" id="UP001595615">
    <property type="component" value="Unassembled WGS sequence"/>
</dbReference>
<accession>A0ABV7XDM4</accession>